<organism evidence="1 2">
    <name type="scientific">Romanomermis culicivorax</name>
    <name type="common">Nematode worm</name>
    <dbReference type="NCBI Taxonomy" id="13658"/>
    <lineage>
        <taxon>Eukaryota</taxon>
        <taxon>Metazoa</taxon>
        <taxon>Ecdysozoa</taxon>
        <taxon>Nematoda</taxon>
        <taxon>Enoplea</taxon>
        <taxon>Dorylaimia</taxon>
        <taxon>Mermithida</taxon>
        <taxon>Mermithoidea</taxon>
        <taxon>Mermithidae</taxon>
        <taxon>Romanomermis</taxon>
    </lineage>
</organism>
<evidence type="ECO:0000313" key="1">
    <source>
        <dbReference type="Proteomes" id="UP000887565"/>
    </source>
</evidence>
<dbReference type="Proteomes" id="UP000887565">
    <property type="component" value="Unplaced"/>
</dbReference>
<dbReference type="WBParaSite" id="nRc.2.0.1.t26673-RA">
    <property type="protein sequence ID" value="nRc.2.0.1.t26673-RA"/>
    <property type="gene ID" value="nRc.2.0.1.g26673"/>
</dbReference>
<name>A0A915JKP0_ROMCU</name>
<accession>A0A915JKP0</accession>
<keyword evidence="1" id="KW-1185">Reference proteome</keyword>
<reference evidence="2" key="1">
    <citation type="submission" date="2022-11" db="UniProtKB">
        <authorList>
            <consortium name="WormBaseParasite"/>
        </authorList>
    </citation>
    <scope>IDENTIFICATION</scope>
</reference>
<protein>
    <submittedName>
        <fullName evidence="2">Uncharacterized protein</fullName>
    </submittedName>
</protein>
<proteinExistence type="predicted"/>
<sequence length="32" mass="4108">MDPKDVDEKMHEKFYQFISHNDHDRPRFMLHY</sequence>
<evidence type="ECO:0000313" key="2">
    <source>
        <dbReference type="WBParaSite" id="nRc.2.0.1.t26673-RA"/>
    </source>
</evidence>
<dbReference type="AlphaFoldDB" id="A0A915JKP0"/>